<protein>
    <submittedName>
        <fullName evidence="3">Rod-binding protein</fullName>
    </submittedName>
</protein>
<dbReference type="EMBL" id="NCEQ01000009">
    <property type="protein sequence ID" value="OYX56192.1"/>
    <property type="molecule type" value="Genomic_DNA"/>
</dbReference>
<comment type="caution">
    <text evidence="3">The sequence shown here is derived from an EMBL/GenBank/DDBJ whole genome shotgun (WGS) entry which is preliminary data.</text>
</comment>
<dbReference type="InterPro" id="IPR019301">
    <property type="entry name" value="Flagellar_prot_FlgJ_N"/>
</dbReference>
<name>A0A258HIM7_9CAUL</name>
<proteinExistence type="predicted"/>
<reference evidence="3 4" key="1">
    <citation type="submission" date="2017-03" db="EMBL/GenBank/DDBJ databases">
        <title>Lifting the veil on microbial sulfur biogeochemistry in mining wastewaters.</title>
        <authorList>
            <person name="Kantor R.S."/>
            <person name="Colenbrander Nelson T."/>
            <person name="Marshall S."/>
            <person name="Bennett D."/>
            <person name="Apte S."/>
            <person name="Camacho D."/>
            <person name="Thomas B.C."/>
            <person name="Warren L.A."/>
            <person name="Banfield J.F."/>
        </authorList>
    </citation>
    <scope>NUCLEOTIDE SEQUENCE [LARGE SCALE GENOMIC DNA]</scope>
    <source>
        <strain evidence="3">32-68-21</strain>
    </source>
</reference>
<dbReference type="AlphaFoldDB" id="A0A258HIM7"/>
<evidence type="ECO:0000259" key="2">
    <source>
        <dbReference type="Pfam" id="PF10135"/>
    </source>
</evidence>
<organism evidence="3 4">
    <name type="scientific">Brevundimonas subvibrioides</name>
    <dbReference type="NCBI Taxonomy" id="74313"/>
    <lineage>
        <taxon>Bacteria</taxon>
        <taxon>Pseudomonadati</taxon>
        <taxon>Pseudomonadota</taxon>
        <taxon>Alphaproteobacteria</taxon>
        <taxon>Caulobacterales</taxon>
        <taxon>Caulobacteraceae</taxon>
        <taxon>Brevundimonas</taxon>
    </lineage>
</organism>
<evidence type="ECO:0000256" key="1">
    <source>
        <dbReference type="SAM" id="MobiDB-lite"/>
    </source>
</evidence>
<accession>A0A258HIM7</accession>
<dbReference type="Pfam" id="PF10135">
    <property type="entry name" value="Rod-binding"/>
    <property type="match status" value="1"/>
</dbReference>
<evidence type="ECO:0000313" key="3">
    <source>
        <dbReference type="EMBL" id="OYX56192.1"/>
    </source>
</evidence>
<evidence type="ECO:0000313" key="4">
    <source>
        <dbReference type="Proteomes" id="UP000216147"/>
    </source>
</evidence>
<feature type="region of interest" description="Disordered" evidence="1">
    <location>
        <begin position="1"/>
        <end position="24"/>
    </location>
</feature>
<gene>
    <name evidence="3" type="ORF">B7Y86_10795</name>
</gene>
<feature type="domain" description="Flagellar protein FlgJ N-terminal" evidence="2">
    <location>
        <begin position="42"/>
        <end position="88"/>
    </location>
</feature>
<sequence length="107" mass="11456">MSDLAVSPSLLTSPMPAPTAETPRMRETAEKFEASFLSQMLKPMFEGIDTNGPFGGGEAEGTWRSFMIDEMAKQTVRAGGIGLADTVVSEMIRMQTEQTQAQPGAVA</sequence>
<dbReference type="Proteomes" id="UP000216147">
    <property type="component" value="Unassembled WGS sequence"/>
</dbReference>